<sequence>MRTLAGFEIIVNTIDNSIQPEPPTSDTARITRVSNFTDMETYDRAVDGGGDGRHQDDLPRSEIMTNDAMHLRGGMGPKKRKAAKKAKKKVADLTSDDEYNEGPEPHSQPSTSTAQAAPAQPQALRRSARVQSRQTGGDGSADTGDPQAVPVPVAAGDFQAVPVQVSTETPSK</sequence>
<feature type="compositionally biased region" description="Basic and acidic residues" evidence="1">
    <location>
        <begin position="41"/>
        <end position="60"/>
    </location>
</feature>
<keyword evidence="3" id="KW-1185">Reference proteome</keyword>
<evidence type="ECO:0000313" key="3">
    <source>
        <dbReference type="Proteomes" id="UP000652219"/>
    </source>
</evidence>
<feature type="compositionally biased region" description="Low complexity" evidence="1">
    <location>
        <begin position="107"/>
        <end position="125"/>
    </location>
</feature>
<evidence type="ECO:0000313" key="2">
    <source>
        <dbReference type="EMBL" id="KAF6816352.1"/>
    </source>
</evidence>
<gene>
    <name evidence="2" type="ORF">CSOJ01_02975</name>
</gene>
<proteinExistence type="predicted"/>
<evidence type="ECO:0000256" key="1">
    <source>
        <dbReference type="SAM" id="MobiDB-lite"/>
    </source>
</evidence>
<organism evidence="2 3">
    <name type="scientific">Colletotrichum sojae</name>
    <dbReference type="NCBI Taxonomy" id="2175907"/>
    <lineage>
        <taxon>Eukaryota</taxon>
        <taxon>Fungi</taxon>
        <taxon>Dikarya</taxon>
        <taxon>Ascomycota</taxon>
        <taxon>Pezizomycotina</taxon>
        <taxon>Sordariomycetes</taxon>
        <taxon>Hypocreomycetidae</taxon>
        <taxon>Glomerellales</taxon>
        <taxon>Glomerellaceae</taxon>
        <taxon>Colletotrichum</taxon>
        <taxon>Colletotrichum orchidearum species complex</taxon>
    </lineage>
</organism>
<protein>
    <submittedName>
        <fullName evidence="2">Uncharacterized protein</fullName>
    </submittedName>
</protein>
<dbReference type="AlphaFoldDB" id="A0A8H6JNY1"/>
<feature type="region of interest" description="Disordered" evidence="1">
    <location>
        <begin position="41"/>
        <end position="172"/>
    </location>
</feature>
<reference evidence="2 3" key="1">
    <citation type="journal article" date="2020" name="Phytopathology">
        <title>Genome Sequence Resources of Colletotrichum truncatum, C. plurivorum, C. musicola, and C. sojae: Four Species Pathogenic to Soybean (Glycine max).</title>
        <authorList>
            <person name="Rogerio F."/>
            <person name="Boufleur T.R."/>
            <person name="Ciampi-Guillardi M."/>
            <person name="Sukno S.A."/>
            <person name="Thon M.R."/>
            <person name="Massola Junior N.S."/>
            <person name="Baroncelli R."/>
        </authorList>
    </citation>
    <scope>NUCLEOTIDE SEQUENCE [LARGE SCALE GENOMIC DNA]</scope>
    <source>
        <strain evidence="2 3">LFN0009</strain>
    </source>
</reference>
<comment type="caution">
    <text evidence="2">The sequence shown here is derived from an EMBL/GenBank/DDBJ whole genome shotgun (WGS) entry which is preliminary data.</text>
</comment>
<feature type="compositionally biased region" description="Basic residues" evidence="1">
    <location>
        <begin position="77"/>
        <end position="88"/>
    </location>
</feature>
<dbReference type="Proteomes" id="UP000652219">
    <property type="component" value="Unassembled WGS sequence"/>
</dbReference>
<dbReference type="EMBL" id="WIGN01000028">
    <property type="protein sequence ID" value="KAF6816352.1"/>
    <property type="molecule type" value="Genomic_DNA"/>
</dbReference>
<name>A0A8H6JNY1_9PEZI</name>
<accession>A0A8H6JNY1</accession>